<evidence type="ECO:0000313" key="1">
    <source>
        <dbReference type="EMBL" id="BCR99974.1"/>
    </source>
</evidence>
<organism evidence="1 2">
    <name type="scientific">Aspergillus kawachii</name>
    <name type="common">White koji mold</name>
    <name type="synonym">Aspergillus awamori var. kawachi</name>
    <dbReference type="NCBI Taxonomy" id="1069201"/>
    <lineage>
        <taxon>Eukaryota</taxon>
        <taxon>Fungi</taxon>
        <taxon>Dikarya</taxon>
        <taxon>Ascomycota</taxon>
        <taxon>Pezizomycotina</taxon>
        <taxon>Eurotiomycetes</taxon>
        <taxon>Eurotiomycetidae</taxon>
        <taxon>Eurotiales</taxon>
        <taxon>Aspergillaceae</taxon>
        <taxon>Aspergillus</taxon>
        <taxon>Aspergillus subgen. Circumdati</taxon>
    </lineage>
</organism>
<dbReference type="GeneID" id="64961296"/>
<name>A0A7R7WBY5_ASPKA</name>
<evidence type="ECO:0000313" key="2">
    <source>
        <dbReference type="Proteomes" id="UP000661280"/>
    </source>
</evidence>
<sequence>MMTSLSLHIHEAGDIKTSTKPTFSFSYKIEPPVGLYQTLAHPRRKWIIDPRYTLLETAEAKQLSDMVESLSIPNDCQTDIGNLRGVVERRVDKIARPQNGSLTRIPPVYGCDMLAAHSISDASKKSTTALSPNPESYTWNVVIFFRGRPTIGNTPTLMIPIIIIGPLTVRVEGDDASRTLNLDGQYHLFREEHMLIVEGEGRMAALCDSGGVKYHICVNDRLLRV</sequence>
<reference evidence="1" key="1">
    <citation type="submission" date="2021-01" db="EMBL/GenBank/DDBJ databases">
        <authorList>
            <consortium name="Aspergillus luchuensis mut. kawachii IFO 4304 genome sequencing consortium"/>
            <person name="Kazuki M."/>
            <person name="Futagami T."/>
        </authorList>
    </citation>
    <scope>NUCLEOTIDE SEQUENCE</scope>
    <source>
        <strain evidence="1">IFO 4308</strain>
    </source>
</reference>
<proteinExistence type="predicted"/>
<keyword evidence="2" id="KW-1185">Reference proteome</keyword>
<gene>
    <name evidence="1" type="ORF">AKAW2_50316S</name>
</gene>
<reference evidence="1" key="2">
    <citation type="submission" date="2021-02" db="EMBL/GenBank/DDBJ databases">
        <title>Aspergillus luchuensis mut. kawachii IFO 4304 genome sequence.</title>
        <authorList>
            <person name="Mori K."/>
            <person name="Kadooka C."/>
            <person name="Goto M."/>
            <person name="Futagami T."/>
        </authorList>
    </citation>
    <scope>NUCLEOTIDE SEQUENCE</scope>
    <source>
        <strain evidence="1">IFO 4308</strain>
    </source>
</reference>
<dbReference type="Proteomes" id="UP000661280">
    <property type="component" value="Chromosome 5"/>
</dbReference>
<dbReference type="AlphaFoldDB" id="A0A7R7WBY5"/>
<dbReference type="EMBL" id="AP024429">
    <property type="protein sequence ID" value="BCR99974.1"/>
    <property type="molecule type" value="Genomic_DNA"/>
</dbReference>
<accession>A0A7R7WBY5</accession>
<dbReference type="OrthoDB" id="4497390at2759"/>
<dbReference type="RefSeq" id="XP_041543737.1">
    <property type="nucleotide sequence ID" value="XM_041690121.1"/>
</dbReference>
<dbReference type="KEGG" id="aluc:AKAW2_50316S"/>
<protein>
    <submittedName>
        <fullName evidence="1">Uncharacterized protein</fullName>
    </submittedName>
</protein>